<keyword evidence="8 10" id="KW-0238">DNA-binding</keyword>
<dbReference type="SUPFAM" id="SSF52980">
    <property type="entry name" value="Restriction endonuclease-like"/>
    <property type="match status" value="1"/>
</dbReference>
<keyword evidence="2 10" id="KW-0547">Nucleotide-binding</keyword>
<dbReference type="PIRSF" id="PIRSF000980">
    <property type="entry name" value="RecC"/>
    <property type="match status" value="1"/>
</dbReference>
<dbReference type="PANTHER" id="PTHR30591:SF1">
    <property type="entry name" value="RECBCD ENZYME SUBUNIT RECC"/>
    <property type="match status" value="1"/>
</dbReference>
<evidence type="ECO:0000256" key="6">
    <source>
        <dbReference type="ARBA" id="ARBA00022839"/>
    </source>
</evidence>
<dbReference type="InterPro" id="IPR027417">
    <property type="entry name" value="P-loop_NTPase"/>
</dbReference>
<dbReference type="InterPro" id="IPR041500">
    <property type="entry name" value="RecC_C"/>
</dbReference>
<keyword evidence="9 10" id="KW-0234">DNA repair</keyword>
<dbReference type="AlphaFoldDB" id="A0A1H7MVQ4"/>
<dbReference type="InterPro" id="IPR006697">
    <property type="entry name" value="RecC"/>
</dbReference>
<evidence type="ECO:0000259" key="11">
    <source>
        <dbReference type="Pfam" id="PF17946"/>
    </source>
</evidence>
<dbReference type="InterPro" id="IPR011335">
    <property type="entry name" value="Restrct_endonuc-II-like"/>
</dbReference>
<dbReference type="Gene3D" id="3.40.50.10930">
    <property type="match status" value="1"/>
</dbReference>
<dbReference type="NCBIfam" id="TIGR01450">
    <property type="entry name" value="recC"/>
    <property type="match status" value="1"/>
</dbReference>
<dbReference type="OrthoDB" id="9762834at2"/>
<comment type="miscellaneous">
    <text evidence="10">In the RecBCD complex, RecB has a slow 3'-5' helicase, an exonuclease activity and loads RecA onto ssDNA, RecD has a fast 5'-3' helicase activity, while RecC stimulates the ATPase and processivity of the RecB helicase and contributes to recognition of the Chi site.</text>
</comment>
<keyword evidence="4 10" id="KW-0378">Hydrolase</keyword>
<evidence type="ECO:0000256" key="10">
    <source>
        <dbReference type="HAMAP-Rule" id="MF_01486"/>
    </source>
</evidence>
<keyword evidence="7 10" id="KW-0067">ATP-binding</keyword>
<comment type="function">
    <text evidence="10">A helicase/nuclease that prepares dsDNA breaks (DSB) for recombinational DNA repair. Binds to DSBs and unwinds DNA via a highly rapid and processive ATP-dependent bidirectional helicase activity. Unwinds dsDNA until it encounters a Chi (crossover hotspot instigator) sequence from the 3' direction. Cuts ssDNA a few nucleotides 3' to the Chi site. The properties and activities of the enzyme are changed at Chi. The Chi-altered holoenzyme produces a long 3'-ssDNA overhang and facilitates RecA-binding to the ssDNA for homologous DNA recombination and repair. Holoenzyme degrades any linearized DNA that is unable to undergo homologous recombination. In the holoenzyme this subunit recognizes the wild-type Chi sequence, and when added to isolated RecB increases its ATP-dependent helicase processivity.</text>
</comment>
<dbReference type="Gene3D" id="1.10.10.160">
    <property type="match status" value="1"/>
</dbReference>
<keyword evidence="1 10" id="KW-0540">Nuclease</keyword>
<dbReference type="GO" id="GO:0009338">
    <property type="term" value="C:exodeoxyribonuclease V complex"/>
    <property type="evidence" value="ECO:0007669"/>
    <property type="project" value="InterPro"/>
</dbReference>
<proteinExistence type="inferred from homology"/>
<dbReference type="SUPFAM" id="SSF52540">
    <property type="entry name" value="P-loop containing nucleoside triphosphate hydrolases"/>
    <property type="match status" value="2"/>
</dbReference>
<dbReference type="Pfam" id="PF04257">
    <property type="entry name" value="Exonuc_V_gamma"/>
    <property type="match status" value="1"/>
</dbReference>
<dbReference type="Gene3D" id="3.40.50.300">
    <property type="entry name" value="P-loop containing nucleotide triphosphate hydrolases"/>
    <property type="match status" value="2"/>
</dbReference>
<dbReference type="EMBL" id="FOAA01000010">
    <property type="protein sequence ID" value="SEL15303.1"/>
    <property type="molecule type" value="Genomic_DNA"/>
</dbReference>
<evidence type="ECO:0000313" key="13">
    <source>
        <dbReference type="Proteomes" id="UP000199256"/>
    </source>
</evidence>
<dbReference type="HAMAP" id="MF_01486">
    <property type="entry name" value="RecC"/>
    <property type="match status" value="1"/>
</dbReference>
<dbReference type="Gene3D" id="1.10.10.990">
    <property type="match status" value="1"/>
</dbReference>
<dbReference type="STRING" id="1396821.SAMN05444515_11071"/>
<comment type="similarity">
    <text evidence="10">Belongs to the RecC family.</text>
</comment>
<feature type="domain" description="RecC C-terminal" evidence="11">
    <location>
        <begin position="870"/>
        <end position="1111"/>
    </location>
</feature>
<dbReference type="GO" id="GO:0005524">
    <property type="term" value="F:ATP binding"/>
    <property type="evidence" value="ECO:0007669"/>
    <property type="project" value="UniProtKB-UniRule"/>
</dbReference>
<protein>
    <recommendedName>
        <fullName evidence="10">RecBCD enzyme subunit RecC</fullName>
    </recommendedName>
    <alternativeName>
        <fullName evidence="10">Exonuclease V subunit RecC</fullName>
        <shortName evidence="10">ExoV subunit RecC</shortName>
    </alternativeName>
    <alternativeName>
        <fullName evidence="10">Helicase/nuclease RecBCD subunit RecC</fullName>
    </alternativeName>
</protein>
<dbReference type="Proteomes" id="UP000199256">
    <property type="component" value="Unassembled WGS sequence"/>
</dbReference>
<dbReference type="PANTHER" id="PTHR30591">
    <property type="entry name" value="RECBCD ENZYME SUBUNIT RECC"/>
    <property type="match status" value="1"/>
</dbReference>
<gene>
    <name evidence="10" type="primary">recC</name>
    <name evidence="12" type="ORF">SAMN05444515_11071</name>
</gene>
<dbReference type="GO" id="GO:0003677">
    <property type="term" value="F:DNA binding"/>
    <property type="evidence" value="ECO:0007669"/>
    <property type="project" value="UniProtKB-UniRule"/>
</dbReference>
<name>A0A1H7MVQ4_9GAMM</name>
<reference evidence="13" key="1">
    <citation type="submission" date="2016-10" db="EMBL/GenBank/DDBJ databases">
        <authorList>
            <person name="Varghese N."/>
            <person name="Submissions S."/>
        </authorList>
    </citation>
    <scope>NUCLEOTIDE SEQUENCE [LARGE SCALE GENOMIC DNA]</scope>
    <source>
        <strain evidence="13">DSM 241</strain>
    </source>
</reference>
<dbReference type="RefSeq" id="WP_090253877.1">
    <property type="nucleotide sequence ID" value="NZ_FOAA01000010.1"/>
</dbReference>
<evidence type="ECO:0000256" key="1">
    <source>
        <dbReference type="ARBA" id="ARBA00022722"/>
    </source>
</evidence>
<dbReference type="GO" id="GO:0003678">
    <property type="term" value="F:DNA helicase activity"/>
    <property type="evidence" value="ECO:0007669"/>
    <property type="project" value="UniProtKB-UniRule"/>
</dbReference>
<evidence type="ECO:0000256" key="3">
    <source>
        <dbReference type="ARBA" id="ARBA00022763"/>
    </source>
</evidence>
<comment type="subunit">
    <text evidence="10">Heterotrimer of RecB, RecC and RecD. All subunits contribute to DNA-binding.</text>
</comment>
<dbReference type="InterPro" id="IPR013986">
    <property type="entry name" value="DExx_box_DNA_helicase_dom_sf"/>
</dbReference>
<keyword evidence="6 10" id="KW-0269">Exonuclease</keyword>
<dbReference type="GO" id="GO:0000724">
    <property type="term" value="P:double-strand break repair via homologous recombination"/>
    <property type="evidence" value="ECO:0007669"/>
    <property type="project" value="UniProtKB-UniRule"/>
</dbReference>
<dbReference type="Pfam" id="PF17946">
    <property type="entry name" value="RecC_C"/>
    <property type="match status" value="1"/>
</dbReference>
<keyword evidence="3 10" id="KW-0227">DNA damage</keyword>
<keyword evidence="5 10" id="KW-0347">Helicase</keyword>
<evidence type="ECO:0000256" key="8">
    <source>
        <dbReference type="ARBA" id="ARBA00023125"/>
    </source>
</evidence>
<evidence type="ECO:0000256" key="4">
    <source>
        <dbReference type="ARBA" id="ARBA00022801"/>
    </source>
</evidence>
<keyword evidence="13" id="KW-1185">Reference proteome</keyword>
<sequence>MDTAHTDAWPTGFMLIQGNRLEALGDLMTTWMRSHPLRPLENEVILVQSNGIGQWLKLALARDAGDAGSGCGIAAALEVTLPARFIWNTYCQVLGDLPDVSAFHKAPLGWRLYRMLGDLDALATTPGTMDQLQPLRGFLHTDDDVRRRHQLAMRLADLFDQYQVYRSDWLQAWEAGEDVLIRPDGRTDPVPQTQRWQPLLWRALLEDIARDEHDPGDSRAAIHQRFLKASRSFTLANRPAGLPRRVIVFGISSLPRQTLEVLEGIAPVSQVMLFVHNPSCHYWGDIIEGRDLFRRGYRRLSARKVPDGVEPDEMHLHGHPLLAAWGKQGRDYIRLLDEHDQREQYEAHFQAQSLSIDLFESPGQDTLLQQLQDDILELRPLSERRALATTIDPDADRSLEFLVAHGPQREVEVLHDQLLDAFQQAHAQGSPLPPREILVMVPDVETYAPHIEAVFGRIGPGDPRHIPFHIADQGQRHRNPVLIGLERLLNLPQARFSVSDILDLLDIPALRDRFEIYEADLPRLRQWIQGANIRWGLDARQRTGLGLPPGLEQNTWQFGLRRMLLGFASDDAGPWRGVEPYDEVGGLEAAMIGPLDQLLQTLGEAWRTLQTSRTPQAWMGVILQLMDDCFAIDSDADHRAITRVGQALEQWVTDCQAAGADQEPLPLEVVRDTLLSAVDEPTLNQHFLGGAVNFATLMPMRAVPFRQIWLLGMNDGDYPRSHHPADFDLMARDYRPGDRSRREDDRYLFLEALLSARERLVISWVGRSIRDNSQRPPSVLVGQLRDHIAAGWRLGPPQDDAPLGGEGDEGTGLIQALTTEHPLQPFSARYFDPDRPARVFTHAHEWQSLSTTPLPTVRPLPRLPPPTLDAPISLGALGHFLRHPARHFYSQRLGLYLQEAEQPAEDEEPFHLDGLGNWSLRSTLIERLTRSAPGGPAADPGALDLSASAERLTRAGELPLPPFDAHWREALLTHLEPPVTQYQALLLDHPHACPAQGIVVEAEGITLEDTLTGLRQDASGVRLRVVLQASRLVKKEDDYQWHHLIRHWPSHLAAQLQAPTTTCLLGPQSRVILPPMDAHAARATLIQLMEGYREGLEGPLPLPCRTGFAALIEWEDGKVRPTPQTLYEGDHQWNSERDEHDLFARFWPDYASLAEDPGFARAIEALYHPLYRHLIAPQGAQP</sequence>
<evidence type="ECO:0000256" key="2">
    <source>
        <dbReference type="ARBA" id="ARBA00022741"/>
    </source>
</evidence>
<evidence type="ECO:0000256" key="9">
    <source>
        <dbReference type="ARBA" id="ARBA00023204"/>
    </source>
</evidence>
<accession>A0A1H7MVQ4</accession>
<organism evidence="12 13">
    <name type="scientific">Ectothiorhodospira marina</name>
    <dbReference type="NCBI Taxonomy" id="1396821"/>
    <lineage>
        <taxon>Bacteria</taxon>
        <taxon>Pseudomonadati</taxon>
        <taxon>Pseudomonadota</taxon>
        <taxon>Gammaproteobacteria</taxon>
        <taxon>Chromatiales</taxon>
        <taxon>Ectothiorhodospiraceae</taxon>
        <taxon>Ectothiorhodospira</taxon>
    </lineage>
</organism>
<evidence type="ECO:0000256" key="5">
    <source>
        <dbReference type="ARBA" id="ARBA00022806"/>
    </source>
</evidence>
<evidence type="ECO:0000256" key="7">
    <source>
        <dbReference type="ARBA" id="ARBA00022840"/>
    </source>
</evidence>
<dbReference type="GO" id="GO:0008854">
    <property type="term" value="F:exodeoxyribonuclease V activity"/>
    <property type="evidence" value="ECO:0007669"/>
    <property type="project" value="InterPro"/>
</dbReference>
<evidence type="ECO:0000313" key="12">
    <source>
        <dbReference type="EMBL" id="SEL15303.1"/>
    </source>
</evidence>